<name>A0A0C5UZL0_9GAMM</name>
<reference evidence="1 2" key="1">
    <citation type="submission" date="2014-01" db="EMBL/GenBank/DDBJ databases">
        <title>Full genme sequencing of cellulolytic bacterium Gynuella sunshinyii YC6258T gen. nov., sp. nov.</title>
        <authorList>
            <person name="Khan H."/>
            <person name="Chung E.J."/>
            <person name="Chung Y.R."/>
        </authorList>
    </citation>
    <scope>NUCLEOTIDE SEQUENCE [LARGE SCALE GENOMIC DNA]</scope>
    <source>
        <strain evidence="1 2">YC6258</strain>
    </source>
</reference>
<dbReference type="Pfam" id="PF14559">
    <property type="entry name" value="TPR_19"/>
    <property type="match status" value="1"/>
</dbReference>
<keyword evidence="1" id="KW-0378">Hydrolase</keyword>
<proteinExistence type="predicted"/>
<keyword evidence="1" id="KW-0645">Protease</keyword>
<dbReference type="InterPro" id="IPR011990">
    <property type="entry name" value="TPR-like_helical_dom_sf"/>
</dbReference>
<keyword evidence="2" id="KW-1185">Reference proteome</keyword>
<accession>A0A0C5UZL0</accession>
<dbReference type="Pfam" id="PF13432">
    <property type="entry name" value="TPR_16"/>
    <property type="match status" value="1"/>
</dbReference>
<dbReference type="EMBL" id="CP007142">
    <property type="protein sequence ID" value="AJQ92730.1"/>
    <property type="molecule type" value="Genomic_DNA"/>
</dbReference>
<organism evidence="1 2">
    <name type="scientific">Gynuella sunshinyii YC6258</name>
    <dbReference type="NCBI Taxonomy" id="1445510"/>
    <lineage>
        <taxon>Bacteria</taxon>
        <taxon>Pseudomonadati</taxon>
        <taxon>Pseudomonadota</taxon>
        <taxon>Gammaproteobacteria</taxon>
        <taxon>Oceanospirillales</taxon>
        <taxon>Saccharospirillaceae</taxon>
        <taxon>Gynuella</taxon>
    </lineage>
</organism>
<dbReference type="RefSeq" id="WP_044615727.1">
    <property type="nucleotide sequence ID" value="NZ_CP007142.1"/>
</dbReference>
<protein>
    <submittedName>
        <fullName evidence="1">Putative Zn-dependent protease, contains TPR repeats</fullName>
    </submittedName>
</protein>
<evidence type="ECO:0000313" key="2">
    <source>
        <dbReference type="Proteomes" id="UP000032266"/>
    </source>
</evidence>
<sequence length="155" mass="17849">MKSVEQYIREISPLCQQHNFHSAVTLLKQAVSDYPKHEILLGLLASCYQELGISERAQDLYQNIVALNPENYLAIHQLGLIDFQQQKWQAALSVWEKLLLRPDDFLTKYYAALCYEQLENPAQARLMVKAAQQAAPTDHAIYPEILELKERLGEH</sequence>
<evidence type="ECO:0000313" key="1">
    <source>
        <dbReference type="EMBL" id="AJQ92730.1"/>
    </source>
</evidence>
<dbReference type="GO" id="GO:0008233">
    <property type="term" value="F:peptidase activity"/>
    <property type="evidence" value="ECO:0007669"/>
    <property type="project" value="UniProtKB-KW"/>
</dbReference>
<dbReference type="KEGG" id="gsn:YC6258_00680"/>
<dbReference type="Proteomes" id="UP000032266">
    <property type="component" value="Chromosome"/>
</dbReference>
<dbReference type="Gene3D" id="1.25.40.10">
    <property type="entry name" value="Tetratricopeptide repeat domain"/>
    <property type="match status" value="1"/>
</dbReference>
<dbReference type="HOGENOM" id="CLU_1693026_0_0_6"/>
<gene>
    <name evidence="1" type="ORF">YC6258_00680</name>
</gene>
<dbReference type="AlphaFoldDB" id="A0A0C5UZL0"/>
<dbReference type="GO" id="GO:0006508">
    <property type="term" value="P:proteolysis"/>
    <property type="evidence" value="ECO:0007669"/>
    <property type="project" value="UniProtKB-KW"/>
</dbReference>
<dbReference type="SUPFAM" id="SSF48452">
    <property type="entry name" value="TPR-like"/>
    <property type="match status" value="1"/>
</dbReference>
<dbReference type="STRING" id="1445510.YC6258_00680"/>